<keyword evidence="1" id="KW-0479">Metal-binding</keyword>
<evidence type="ECO:0000259" key="3">
    <source>
        <dbReference type="PROSITE" id="PS50157"/>
    </source>
</evidence>
<sequence>MRATAWCQYRNMGRQQTPPKRSRQVLRRTRHGNGGLKASFHWNNHGRRGLDRNAYLFNLVWGDPFYRQKEWLSVRGTHWAHADGNDEPRGVYQNIRCDWAPCGKTLENLAELREHSLEHIDSKFQVPKHIRSQWCLGRAVDILDGEMIWYPARIIDATPGRFLIRYDDEQWSYPEFDEWVWKDSPRLAPRGCYTASKRGLPPGTFLPQPSAIAPREETRTHGSEHAADSRQRFRYYTGRAHRKRASNAGIYRR</sequence>
<dbReference type="EMBL" id="VWRR01000011">
    <property type="protein sequence ID" value="KAF6002282.1"/>
    <property type="molecule type" value="Genomic_DNA"/>
</dbReference>
<dbReference type="PROSITE" id="PS50157">
    <property type="entry name" value="ZINC_FINGER_C2H2_2"/>
    <property type="match status" value="1"/>
</dbReference>
<protein>
    <recommendedName>
        <fullName evidence="3">C2H2-type domain-containing protein</fullName>
    </recommendedName>
</protein>
<dbReference type="Proteomes" id="UP000530660">
    <property type="component" value="Unassembled WGS sequence"/>
</dbReference>
<evidence type="ECO:0000313" key="4">
    <source>
        <dbReference type="EMBL" id="KAF6002282.1"/>
    </source>
</evidence>
<dbReference type="InterPro" id="IPR013087">
    <property type="entry name" value="Znf_C2H2_type"/>
</dbReference>
<evidence type="ECO:0000256" key="1">
    <source>
        <dbReference type="PROSITE-ProRule" id="PRU00042"/>
    </source>
</evidence>
<keyword evidence="1" id="KW-0862">Zinc</keyword>
<dbReference type="Gene3D" id="2.30.30.140">
    <property type="match status" value="1"/>
</dbReference>
<comment type="caution">
    <text evidence="4">The sequence shown here is derived from an EMBL/GenBank/DDBJ whole genome shotgun (WGS) entry which is preliminary data.</text>
</comment>
<dbReference type="OrthoDB" id="161570at2759"/>
<evidence type="ECO:0000256" key="2">
    <source>
        <dbReference type="SAM" id="MobiDB-lite"/>
    </source>
</evidence>
<reference evidence="4 5" key="1">
    <citation type="journal article" date="2020" name="J. Phycol.">
        <title>Comparative genome analysis reveals Cyanidiococcus gen. nov., a new extremophilic red algal genus sister to Cyanidioschyzon (Cyanidioschyzonaceae, Rhodophyta).</title>
        <authorList>
            <person name="Liu S.-L."/>
            <person name="Chiang Y.-R."/>
            <person name="Yoon H.S."/>
            <person name="Fu H.-Y."/>
        </authorList>
    </citation>
    <scope>NUCLEOTIDE SEQUENCE [LARGE SCALE GENOMIC DNA]</scope>
    <source>
        <strain evidence="4 5">THAL066</strain>
    </source>
</reference>
<dbReference type="GO" id="GO:0008270">
    <property type="term" value="F:zinc ion binding"/>
    <property type="evidence" value="ECO:0007669"/>
    <property type="project" value="UniProtKB-KW"/>
</dbReference>
<gene>
    <name evidence="4" type="ORF">F1559_003832</name>
</gene>
<dbReference type="AlphaFoldDB" id="A0A7J7IGQ0"/>
<feature type="region of interest" description="Disordered" evidence="2">
    <location>
        <begin position="204"/>
        <end position="229"/>
    </location>
</feature>
<keyword evidence="5" id="KW-1185">Reference proteome</keyword>
<dbReference type="PROSITE" id="PS00028">
    <property type="entry name" value="ZINC_FINGER_C2H2_1"/>
    <property type="match status" value="1"/>
</dbReference>
<evidence type="ECO:0000313" key="5">
    <source>
        <dbReference type="Proteomes" id="UP000530660"/>
    </source>
</evidence>
<feature type="compositionally biased region" description="Basic and acidic residues" evidence="2">
    <location>
        <begin position="214"/>
        <end position="229"/>
    </location>
</feature>
<name>A0A7J7IGQ0_9RHOD</name>
<organism evidence="4 5">
    <name type="scientific">Cyanidiococcus yangmingshanensis</name>
    <dbReference type="NCBI Taxonomy" id="2690220"/>
    <lineage>
        <taxon>Eukaryota</taxon>
        <taxon>Rhodophyta</taxon>
        <taxon>Bangiophyceae</taxon>
        <taxon>Cyanidiales</taxon>
        <taxon>Cyanidiaceae</taxon>
        <taxon>Cyanidiococcus</taxon>
    </lineage>
</organism>
<keyword evidence="1" id="KW-0863">Zinc-finger</keyword>
<feature type="domain" description="C2H2-type" evidence="3">
    <location>
        <begin position="95"/>
        <end position="124"/>
    </location>
</feature>
<dbReference type="SUPFAM" id="SSF63748">
    <property type="entry name" value="Tudor/PWWP/MBT"/>
    <property type="match status" value="1"/>
</dbReference>
<accession>A0A7J7IGQ0</accession>
<proteinExistence type="predicted"/>